<dbReference type="PANTHER" id="PTHR23081:SF24">
    <property type="entry name" value="RNA POLYMERASE II C-TERMINAL DOMAIN PHOSPHATASE-LIKE 2"/>
    <property type="match status" value="1"/>
</dbReference>
<keyword evidence="7" id="KW-0539">Nucleus</keyword>
<comment type="subcellular location">
    <subcellularLocation>
        <location evidence="1">Nucleus</location>
    </subcellularLocation>
</comment>
<keyword evidence="4" id="KW-0805">Transcription regulation</keyword>
<dbReference type="SUPFAM" id="SSF101936">
    <property type="entry name" value="DNA-binding pseudobarrel domain"/>
    <property type="match status" value="1"/>
</dbReference>
<keyword evidence="5" id="KW-0238">DNA-binding</keyword>
<evidence type="ECO:0000256" key="9">
    <source>
        <dbReference type="ARBA" id="ARBA00048336"/>
    </source>
</evidence>
<dbReference type="PANTHER" id="PTHR23081">
    <property type="entry name" value="RNA POLYMERASE II CTD PHOSPHATASE"/>
    <property type="match status" value="1"/>
</dbReference>
<organism evidence="11 12">
    <name type="scientific">Lolium multiflorum</name>
    <name type="common">Italian ryegrass</name>
    <name type="synonym">Lolium perenne subsp. multiflorum</name>
    <dbReference type="NCBI Taxonomy" id="4521"/>
    <lineage>
        <taxon>Eukaryota</taxon>
        <taxon>Viridiplantae</taxon>
        <taxon>Streptophyta</taxon>
        <taxon>Embryophyta</taxon>
        <taxon>Tracheophyta</taxon>
        <taxon>Spermatophyta</taxon>
        <taxon>Magnoliopsida</taxon>
        <taxon>Liliopsida</taxon>
        <taxon>Poales</taxon>
        <taxon>Poaceae</taxon>
        <taxon>BOP clade</taxon>
        <taxon>Pooideae</taxon>
        <taxon>Poodae</taxon>
        <taxon>Poeae</taxon>
        <taxon>Poeae Chloroplast Group 2 (Poeae type)</taxon>
        <taxon>Loliodinae</taxon>
        <taxon>Loliinae</taxon>
        <taxon>Lolium</taxon>
    </lineage>
</organism>
<dbReference type="Gene3D" id="2.40.330.10">
    <property type="entry name" value="DNA-binding pseudobarrel domain"/>
    <property type="match status" value="1"/>
</dbReference>
<dbReference type="Gene3D" id="3.40.50.1000">
    <property type="entry name" value="HAD superfamily/HAD-like"/>
    <property type="match status" value="1"/>
</dbReference>
<evidence type="ECO:0000313" key="11">
    <source>
        <dbReference type="EMBL" id="KAK1682979.1"/>
    </source>
</evidence>
<keyword evidence="12" id="KW-1185">Reference proteome</keyword>
<dbReference type="InterPro" id="IPR015300">
    <property type="entry name" value="DNA-bd_pseudobarrel_sf"/>
</dbReference>
<dbReference type="Pfam" id="PF03031">
    <property type="entry name" value="NIF"/>
    <property type="match status" value="1"/>
</dbReference>
<protein>
    <recommendedName>
        <fullName evidence="2">protein-serine/threonine phosphatase</fullName>
        <ecNumber evidence="2">3.1.3.16</ecNumber>
    </recommendedName>
</protein>
<dbReference type="SUPFAM" id="SSF56784">
    <property type="entry name" value="HAD-like"/>
    <property type="match status" value="1"/>
</dbReference>
<gene>
    <name evidence="11" type="ORF">QYE76_043827</name>
</gene>
<dbReference type="InterPro" id="IPR036412">
    <property type="entry name" value="HAD-like_sf"/>
</dbReference>
<evidence type="ECO:0000256" key="3">
    <source>
        <dbReference type="ARBA" id="ARBA00022801"/>
    </source>
</evidence>
<dbReference type="SMART" id="SM00577">
    <property type="entry name" value="CPDc"/>
    <property type="match status" value="1"/>
</dbReference>
<evidence type="ECO:0000256" key="6">
    <source>
        <dbReference type="ARBA" id="ARBA00023163"/>
    </source>
</evidence>
<evidence type="ECO:0000256" key="5">
    <source>
        <dbReference type="ARBA" id="ARBA00023125"/>
    </source>
</evidence>
<evidence type="ECO:0000256" key="1">
    <source>
        <dbReference type="ARBA" id="ARBA00004123"/>
    </source>
</evidence>
<comment type="caution">
    <text evidence="11">The sequence shown here is derived from an EMBL/GenBank/DDBJ whole genome shotgun (WGS) entry which is preliminary data.</text>
</comment>
<dbReference type="Proteomes" id="UP001231189">
    <property type="component" value="Unassembled WGS sequence"/>
</dbReference>
<dbReference type="EMBL" id="JAUUTY010000002">
    <property type="protein sequence ID" value="KAK1682979.1"/>
    <property type="molecule type" value="Genomic_DNA"/>
</dbReference>
<dbReference type="InterPro" id="IPR039189">
    <property type="entry name" value="Fcp1"/>
</dbReference>
<evidence type="ECO:0000256" key="4">
    <source>
        <dbReference type="ARBA" id="ARBA00023015"/>
    </source>
</evidence>
<keyword evidence="3" id="KW-0378">Hydrolase</keyword>
<dbReference type="InterPro" id="IPR023214">
    <property type="entry name" value="HAD_sf"/>
</dbReference>
<comment type="catalytic activity">
    <reaction evidence="8">
        <text>O-phospho-L-seryl-[protein] + H2O = L-seryl-[protein] + phosphate</text>
        <dbReference type="Rhea" id="RHEA:20629"/>
        <dbReference type="Rhea" id="RHEA-COMP:9863"/>
        <dbReference type="Rhea" id="RHEA-COMP:11604"/>
        <dbReference type="ChEBI" id="CHEBI:15377"/>
        <dbReference type="ChEBI" id="CHEBI:29999"/>
        <dbReference type="ChEBI" id="CHEBI:43474"/>
        <dbReference type="ChEBI" id="CHEBI:83421"/>
        <dbReference type="EC" id="3.1.3.16"/>
    </reaction>
</comment>
<dbReference type="AlphaFoldDB" id="A0AAD8TJR5"/>
<accession>A0AAD8TJR5</accession>
<reference evidence="11" key="1">
    <citation type="submission" date="2023-07" db="EMBL/GenBank/DDBJ databases">
        <title>A chromosome-level genome assembly of Lolium multiflorum.</title>
        <authorList>
            <person name="Chen Y."/>
            <person name="Copetti D."/>
            <person name="Kolliker R."/>
            <person name="Studer B."/>
        </authorList>
    </citation>
    <scope>NUCLEOTIDE SEQUENCE</scope>
    <source>
        <strain evidence="11">02402/16</strain>
        <tissue evidence="11">Leaf</tissue>
    </source>
</reference>
<comment type="catalytic activity">
    <reaction evidence="9">
        <text>O-phospho-L-threonyl-[protein] + H2O = L-threonyl-[protein] + phosphate</text>
        <dbReference type="Rhea" id="RHEA:47004"/>
        <dbReference type="Rhea" id="RHEA-COMP:11060"/>
        <dbReference type="Rhea" id="RHEA-COMP:11605"/>
        <dbReference type="ChEBI" id="CHEBI:15377"/>
        <dbReference type="ChEBI" id="CHEBI:30013"/>
        <dbReference type="ChEBI" id="CHEBI:43474"/>
        <dbReference type="ChEBI" id="CHEBI:61977"/>
        <dbReference type="EC" id="3.1.3.16"/>
    </reaction>
</comment>
<evidence type="ECO:0000256" key="7">
    <source>
        <dbReference type="ARBA" id="ARBA00023242"/>
    </source>
</evidence>
<dbReference type="GO" id="GO:0003677">
    <property type="term" value="F:DNA binding"/>
    <property type="evidence" value="ECO:0007669"/>
    <property type="project" value="UniProtKB-KW"/>
</dbReference>
<dbReference type="InterPro" id="IPR004274">
    <property type="entry name" value="FCP1_dom"/>
</dbReference>
<keyword evidence="6" id="KW-0804">Transcription</keyword>
<dbReference type="GO" id="GO:0008420">
    <property type="term" value="F:RNA polymerase II CTD heptapeptide repeat phosphatase activity"/>
    <property type="evidence" value="ECO:0007669"/>
    <property type="project" value="InterPro"/>
</dbReference>
<dbReference type="PROSITE" id="PS50969">
    <property type="entry name" value="FCP1"/>
    <property type="match status" value="1"/>
</dbReference>
<dbReference type="InterPro" id="IPR003340">
    <property type="entry name" value="B3_DNA-bd"/>
</dbReference>
<evidence type="ECO:0000256" key="8">
    <source>
        <dbReference type="ARBA" id="ARBA00047761"/>
    </source>
</evidence>
<evidence type="ECO:0000313" key="12">
    <source>
        <dbReference type="Proteomes" id="UP001231189"/>
    </source>
</evidence>
<dbReference type="Pfam" id="PF02362">
    <property type="entry name" value="B3"/>
    <property type="match status" value="1"/>
</dbReference>
<evidence type="ECO:0000256" key="2">
    <source>
        <dbReference type="ARBA" id="ARBA00013081"/>
    </source>
</evidence>
<name>A0AAD8TJR5_LOLMU</name>
<dbReference type="EC" id="3.1.3.16" evidence="2"/>
<sequence>MAASLTGAAGVRTMPMFEGDVFFGYVDVLLPPSSGGREPVFRKNEIRISRRSPASDRCPPLAVLQVISAYSMRCKIQESTTLDIHPRSPLLNSLHSTCWNQRMTAVVDAGLEELHLVAMQSKVEKGVPCFWCWSAQEGLYETCLGMLNQRCIAIVFDLDETIIFASNEKKIETHMEEIKSDLKNSELDAVTQLVLQNQLCRVSKDNTFLKDFVHKGAITVDHEIVRNQHEKGMLYKPGGLQLVRPVIRVPKRNAVLTRLNPMDPRSSYFVNIRPGWDNLKTYLSKTSRWRKYKVYVCTKAGRQYALEAWRLLDPEGSLISSEEISQRLVCVRPGSKKSLKRVFQKSSCHPNMAMVIDDRMNVWDDKDKRRVHNLPPYTPSVCPEDKVVNGCYVLQILRDYISEVHKGFFSEFDGMLLKKVDGLMYENDGLDLVYTPDVGDYVELTNNKIVEHSDSPISPKNTKSAKGEVGARINGEVDTMDLHEVSILVAAKKIKIADTIDISSSSEGDGAAAKDHVVKLGEEGDGAAASDLHASAGAPVHLDDAAAARLSAKLTRRGPRIKGGQTFDKYCVFPNLVEMYPEQLEALKHQVRETRPAIPFYVCTIKGASTLRGKSKMYFTRKFTQKYILKNMNIPADDVEVSFKNGSSVQVRMIMGKGKNKGAMITTNWRVVVQDTNMKDNDIFVFWFRSNGRLKLLVRKLKK</sequence>
<dbReference type="GO" id="GO:0005634">
    <property type="term" value="C:nucleus"/>
    <property type="evidence" value="ECO:0007669"/>
    <property type="project" value="UniProtKB-SubCell"/>
</dbReference>
<proteinExistence type="predicted"/>
<evidence type="ECO:0000259" key="10">
    <source>
        <dbReference type="PROSITE" id="PS50969"/>
    </source>
</evidence>
<feature type="domain" description="FCP1 homology" evidence="10">
    <location>
        <begin position="147"/>
        <end position="400"/>
    </location>
</feature>